<evidence type="ECO:0008006" key="3">
    <source>
        <dbReference type="Google" id="ProtNLM"/>
    </source>
</evidence>
<comment type="caution">
    <text evidence="1">The sequence shown here is derived from an EMBL/GenBank/DDBJ whole genome shotgun (WGS) entry which is preliminary data.</text>
</comment>
<protein>
    <recommendedName>
        <fullName evidence="3">Fibronectin type-III domain-containing protein</fullName>
    </recommendedName>
</protein>
<accession>A0ABV4HP04</accession>
<sequence>MNAATKYQLQERLGSGSWATIHDAVGTSKDIEGQANGSWGYRARGCNVAGCGPYSAIKTVSVQLLTPAVPTGLTVTSQGMLCKFSWNSVGGTTSYKLGNGNVTFYEGPCPVYQWDAPCGTAGYRVAACNANGCSAWSGPVFGSGGGGGTPLQATPALDEEGGE</sequence>
<organism evidence="1 2">
    <name type="scientific">Luteimonas salinilitoris</name>
    <dbReference type="NCBI Taxonomy" id="3237697"/>
    <lineage>
        <taxon>Bacteria</taxon>
        <taxon>Pseudomonadati</taxon>
        <taxon>Pseudomonadota</taxon>
        <taxon>Gammaproteobacteria</taxon>
        <taxon>Lysobacterales</taxon>
        <taxon>Lysobacteraceae</taxon>
        <taxon>Luteimonas</taxon>
    </lineage>
</organism>
<evidence type="ECO:0000313" key="2">
    <source>
        <dbReference type="Proteomes" id="UP001566331"/>
    </source>
</evidence>
<proteinExistence type="predicted"/>
<gene>
    <name evidence="1" type="ORF">AB6713_02785</name>
</gene>
<dbReference type="Proteomes" id="UP001566331">
    <property type="component" value="Unassembled WGS sequence"/>
</dbReference>
<dbReference type="RefSeq" id="WP_370562296.1">
    <property type="nucleotide sequence ID" value="NZ_JBFWIB010000001.1"/>
</dbReference>
<name>A0ABV4HP04_9GAMM</name>
<dbReference type="Gene3D" id="2.60.40.10">
    <property type="entry name" value="Immunoglobulins"/>
    <property type="match status" value="1"/>
</dbReference>
<reference evidence="1 2" key="1">
    <citation type="submission" date="2024-07" db="EMBL/GenBank/DDBJ databases">
        <title>Luteimonas salilacus sp. nov., isolated from the shore soil of Salt Lake in Tibet of China.</title>
        <authorList>
            <person name="Zhang X."/>
            <person name="Li A."/>
        </authorList>
    </citation>
    <scope>NUCLEOTIDE SEQUENCE [LARGE SCALE GENOMIC DNA]</scope>
    <source>
        <strain evidence="1 2">B3-2-R+30</strain>
    </source>
</reference>
<dbReference type="EMBL" id="JBFWIC010000002">
    <property type="protein sequence ID" value="MEZ0473541.1"/>
    <property type="molecule type" value="Genomic_DNA"/>
</dbReference>
<evidence type="ECO:0000313" key="1">
    <source>
        <dbReference type="EMBL" id="MEZ0473541.1"/>
    </source>
</evidence>
<keyword evidence="2" id="KW-1185">Reference proteome</keyword>
<dbReference type="InterPro" id="IPR013783">
    <property type="entry name" value="Ig-like_fold"/>
</dbReference>